<dbReference type="Gene3D" id="3.20.20.140">
    <property type="entry name" value="Metal-dependent hydrolases"/>
    <property type="match status" value="1"/>
</dbReference>
<evidence type="ECO:0000313" key="4">
    <source>
        <dbReference type="Proteomes" id="UP000773614"/>
    </source>
</evidence>
<name>A0A964WSS2_9HYPH</name>
<keyword evidence="1" id="KW-0456">Lyase</keyword>
<accession>A0A964WSS2</accession>
<dbReference type="InterPro" id="IPR032465">
    <property type="entry name" value="ACMSD"/>
</dbReference>
<dbReference type="InterPro" id="IPR006680">
    <property type="entry name" value="Amidohydro-rel"/>
</dbReference>
<proteinExistence type="predicted"/>
<dbReference type="AlphaFoldDB" id="A0A964WSS2"/>
<dbReference type="Pfam" id="PF04909">
    <property type="entry name" value="Amidohydro_2"/>
    <property type="match status" value="1"/>
</dbReference>
<feature type="domain" description="Amidohydrolase-related" evidence="2">
    <location>
        <begin position="3"/>
        <end position="323"/>
    </location>
</feature>
<dbReference type="PANTHER" id="PTHR21240">
    <property type="entry name" value="2-AMINO-3-CARBOXYLMUCONATE-6-SEMIALDEHYDE DECARBOXYLASE"/>
    <property type="match status" value="1"/>
</dbReference>
<dbReference type="PANTHER" id="PTHR21240:SF28">
    <property type="entry name" value="ISO-OROTATE DECARBOXYLASE (EUROFUNG)"/>
    <property type="match status" value="1"/>
</dbReference>
<dbReference type="Proteomes" id="UP000773614">
    <property type="component" value="Unassembled WGS sequence"/>
</dbReference>
<gene>
    <name evidence="3" type="ORF">E4O86_06020</name>
</gene>
<dbReference type="GO" id="GO:0016787">
    <property type="term" value="F:hydrolase activity"/>
    <property type="evidence" value="ECO:0007669"/>
    <property type="project" value="InterPro"/>
</dbReference>
<reference evidence="3" key="1">
    <citation type="submission" date="2019-03" db="EMBL/GenBank/DDBJ databases">
        <title>Afifella sp. nov., isolated from activated sludge.</title>
        <authorList>
            <person name="Li Q."/>
            <person name="Liu Y."/>
        </authorList>
    </citation>
    <scope>NUCLEOTIDE SEQUENCE</scope>
    <source>
        <strain evidence="3">L72</strain>
    </source>
</reference>
<comment type="caution">
    <text evidence="3">The sequence shown here is derived from an EMBL/GenBank/DDBJ whole genome shotgun (WGS) entry which is preliminary data.</text>
</comment>
<dbReference type="GO" id="GO:0005737">
    <property type="term" value="C:cytoplasm"/>
    <property type="evidence" value="ECO:0007669"/>
    <property type="project" value="TreeGrafter"/>
</dbReference>
<organism evidence="3 4">
    <name type="scientific">Propylenella binzhouense</name>
    <dbReference type="NCBI Taxonomy" id="2555902"/>
    <lineage>
        <taxon>Bacteria</taxon>
        <taxon>Pseudomonadati</taxon>
        <taxon>Pseudomonadota</taxon>
        <taxon>Alphaproteobacteria</taxon>
        <taxon>Hyphomicrobiales</taxon>
        <taxon>Propylenellaceae</taxon>
        <taxon>Propylenella</taxon>
    </lineage>
</organism>
<dbReference type="RefSeq" id="WP_161139620.1">
    <property type="nucleotide sequence ID" value="NZ_SPKJ01000012.1"/>
</dbReference>
<dbReference type="SUPFAM" id="SSF51556">
    <property type="entry name" value="Metallo-dependent hydrolases"/>
    <property type="match status" value="1"/>
</dbReference>
<keyword evidence="4" id="KW-1185">Reference proteome</keyword>
<dbReference type="GO" id="GO:0016831">
    <property type="term" value="F:carboxy-lyase activity"/>
    <property type="evidence" value="ECO:0007669"/>
    <property type="project" value="InterPro"/>
</dbReference>
<dbReference type="OrthoDB" id="9799024at2"/>
<dbReference type="InterPro" id="IPR032466">
    <property type="entry name" value="Metal_Hydrolase"/>
</dbReference>
<dbReference type="EMBL" id="SPKJ01000012">
    <property type="protein sequence ID" value="MYZ47268.1"/>
    <property type="molecule type" value="Genomic_DNA"/>
</dbReference>
<protein>
    <submittedName>
        <fullName evidence="3">Amidohydrolase</fullName>
    </submittedName>
</protein>
<evidence type="ECO:0000256" key="1">
    <source>
        <dbReference type="ARBA" id="ARBA00023239"/>
    </source>
</evidence>
<dbReference type="GO" id="GO:0019748">
    <property type="term" value="P:secondary metabolic process"/>
    <property type="evidence" value="ECO:0007669"/>
    <property type="project" value="TreeGrafter"/>
</dbReference>
<sequence length="325" mass="34588">MIIDAHAHLFPPTLLDKIRKEKGRFPSVAAVEAGDSLSLGFAGGKLSRPVAKGLTDIAGRKAWMAKNGIDRQIVGGWVDSFGYELPPKEGAAWASLINEDLMETAKAEPAFVPLADVPLQSGAEAAAILREAHSAGFRGAMIGTQPNGKGSVLDAPELDPFWQEADRLGSVLFIHPVFDSGDDRNLDYGMPNAVGRITDTMIAVSRLLYSGHVLRYSGAKIVIGIGGAGLPIILGRLRRNHSLDPEKLADPVKGIASMYYDTLIHDANALKFVASVVGTDRMMLGSDMPFPIGDMEPKKVVEEAGFDEAARASIYGGLAEKLLAG</sequence>
<evidence type="ECO:0000313" key="3">
    <source>
        <dbReference type="EMBL" id="MYZ47268.1"/>
    </source>
</evidence>
<evidence type="ECO:0000259" key="2">
    <source>
        <dbReference type="Pfam" id="PF04909"/>
    </source>
</evidence>